<organism evidence="2 3">
    <name type="scientific">Methanosarcina siciliae C2J</name>
    <dbReference type="NCBI Taxonomy" id="1434118"/>
    <lineage>
        <taxon>Archaea</taxon>
        <taxon>Methanobacteriati</taxon>
        <taxon>Methanobacteriota</taxon>
        <taxon>Stenosarchaea group</taxon>
        <taxon>Methanomicrobia</taxon>
        <taxon>Methanosarcinales</taxon>
        <taxon>Methanosarcinaceae</taxon>
        <taxon>Methanosarcina</taxon>
    </lineage>
</organism>
<dbReference type="EMBL" id="CP009508">
    <property type="protein sequence ID" value="AKB36844.1"/>
    <property type="molecule type" value="Genomic_DNA"/>
</dbReference>
<dbReference type="Proteomes" id="UP000033123">
    <property type="component" value="Chromosome"/>
</dbReference>
<dbReference type="AlphaFoldDB" id="A0A0E3PNX4"/>
<dbReference type="GeneID" id="24871876"/>
<name>A0A0E3PNX4_9EURY</name>
<feature type="transmembrane region" description="Helical" evidence="1">
    <location>
        <begin position="67"/>
        <end position="89"/>
    </location>
</feature>
<evidence type="ECO:0000313" key="3">
    <source>
        <dbReference type="Proteomes" id="UP000033123"/>
    </source>
</evidence>
<keyword evidence="1" id="KW-0472">Membrane</keyword>
<keyword evidence="1" id="KW-1133">Transmembrane helix</keyword>
<feature type="transmembrane region" description="Helical" evidence="1">
    <location>
        <begin position="32"/>
        <end position="52"/>
    </location>
</feature>
<dbReference type="KEGG" id="msj:MSSAC_2254"/>
<reference evidence="2 3" key="1">
    <citation type="submission" date="2014-07" db="EMBL/GenBank/DDBJ databases">
        <title>Methanogenic archaea and the global carbon cycle.</title>
        <authorList>
            <person name="Henriksen J.R."/>
            <person name="Luke J."/>
            <person name="Reinhart S."/>
            <person name="Benedict M.N."/>
            <person name="Youngblut N.D."/>
            <person name="Metcalf M.E."/>
            <person name="Whitaker R.J."/>
            <person name="Metcalf W.W."/>
        </authorList>
    </citation>
    <scope>NUCLEOTIDE SEQUENCE [LARGE SCALE GENOMIC DNA]</scope>
    <source>
        <strain evidence="2 3">C2J</strain>
    </source>
</reference>
<dbReference type="HOGENOM" id="CLU_155671_0_0_2"/>
<sequence length="128" mass="14858">MEKIYRYKLVLGIIIMLAGVLSAAFLEVEASISIVLISMGLVIFIMTAFRLFRRGDLPDRDERTKKLAAYGITYSWLLTLVLIMVLYWIEFFKLAELTAELILGILLFFMVISANVFRWYFMQKGDIE</sequence>
<feature type="transmembrane region" description="Helical" evidence="1">
    <location>
        <begin position="101"/>
        <end position="121"/>
    </location>
</feature>
<evidence type="ECO:0008006" key="4">
    <source>
        <dbReference type="Google" id="ProtNLM"/>
    </source>
</evidence>
<gene>
    <name evidence="2" type="ORF">MSSAC_2254</name>
</gene>
<evidence type="ECO:0000256" key="1">
    <source>
        <dbReference type="SAM" id="Phobius"/>
    </source>
</evidence>
<keyword evidence="1" id="KW-0812">Transmembrane</keyword>
<protein>
    <recommendedName>
        <fullName evidence="4">DUF2178 domain-containing protein</fullName>
    </recommendedName>
</protein>
<dbReference type="RefSeq" id="WP_082093011.1">
    <property type="nucleotide sequence ID" value="NZ_CP009508.1"/>
</dbReference>
<evidence type="ECO:0000313" key="2">
    <source>
        <dbReference type="EMBL" id="AKB36844.1"/>
    </source>
</evidence>
<feature type="transmembrane region" description="Helical" evidence="1">
    <location>
        <begin position="7"/>
        <end position="26"/>
    </location>
</feature>
<dbReference type="PATRIC" id="fig|1434118.4.peg.2897"/>
<proteinExistence type="predicted"/>
<accession>A0A0E3PNX4</accession>